<comment type="caution">
    <text evidence="2">The sequence shown here is derived from an EMBL/GenBank/DDBJ whole genome shotgun (WGS) entry which is preliminary data.</text>
</comment>
<name>A0A9X0QZ73_9PROT</name>
<sequence>MRSGVVLAAVLTALLAGCESAPARLPLACPTPGLLAEGADLTRYRPGEVRDLTTLEFDARLAGLSGGCNAGRGDRSIDMRLVANFTVDRGAGAEGRVFDLPWFVAVLDRRDDQVLSRHSFVDRIAFARNETRASGESEPVTISLPVSEHRRGGDYRILVSFELSAEELALNRRRGPR</sequence>
<dbReference type="AlphaFoldDB" id="A0A9X0QZ73"/>
<protein>
    <submittedName>
        <fullName evidence="2">Uncharacterized protein</fullName>
    </submittedName>
</protein>
<organism evidence="2 3">
    <name type="scientific">Siccirubricoccus deserti</name>
    <dbReference type="NCBI Taxonomy" id="2013562"/>
    <lineage>
        <taxon>Bacteria</taxon>
        <taxon>Pseudomonadati</taxon>
        <taxon>Pseudomonadota</taxon>
        <taxon>Alphaproteobacteria</taxon>
        <taxon>Acetobacterales</taxon>
        <taxon>Roseomonadaceae</taxon>
        <taxon>Siccirubricoccus</taxon>
    </lineage>
</organism>
<evidence type="ECO:0000256" key="1">
    <source>
        <dbReference type="SAM" id="SignalP"/>
    </source>
</evidence>
<gene>
    <name evidence="2" type="ORF">H7965_10505</name>
</gene>
<dbReference type="EMBL" id="JACOMF010000009">
    <property type="protein sequence ID" value="MBC4015757.1"/>
    <property type="molecule type" value="Genomic_DNA"/>
</dbReference>
<feature type="chain" id="PRO_5040909298" evidence="1">
    <location>
        <begin position="24"/>
        <end position="177"/>
    </location>
</feature>
<dbReference type="RefSeq" id="WP_186770525.1">
    <property type="nucleotide sequence ID" value="NZ_JACOMF010000009.1"/>
</dbReference>
<proteinExistence type="predicted"/>
<dbReference type="Proteomes" id="UP000600101">
    <property type="component" value="Unassembled WGS sequence"/>
</dbReference>
<reference evidence="2" key="1">
    <citation type="submission" date="2020-08" db="EMBL/GenBank/DDBJ databases">
        <authorList>
            <person name="Hu Y."/>
            <person name="Nguyen S.V."/>
            <person name="Li F."/>
            <person name="Fanning S."/>
        </authorList>
    </citation>
    <scope>NUCLEOTIDE SEQUENCE</scope>
    <source>
        <strain evidence="2">SYSU D8009</strain>
    </source>
</reference>
<keyword evidence="1" id="KW-0732">Signal</keyword>
<keyword evidence="3" id="KW-1185">Reference proteome</keyword>
<evidence type="ECO:0000313" key="3">
    <source>
        <dbReference type="Proteomes" id="UP000600101"/>
    </source>
</evidence>
<dbReference type="PROSITE" id="PS51257">
    <property type="entry name" value="PROKAR_LIPOPROTEIN"/>
    <property type="match status" value="1"/>
</dbReference>
<evidence type="ECO:0000313" key="2">
    <source>
        <dbReference type="EMBL" id="MBC4015757.1"/>
    </source>
</evidence>
<feature type="signal peptide" evidence="1">
    <location>
        <begin position="1"/>
        <end position="23"/>
    </location>
</feature>
<accession>A0A9X0QZ73</accession>